<proteinExistence type="predicted"/>
<evidence type="ECO:0000313" key="3">
    <source>
        <dbReference type="EMBL" id="KAJ1522887.1"/>
    </source>
</evidence>
<dbReference type="Proteomes" id="UP001075354">
    <property type="component" value="Chromosome 11"/>
</dbReference>
<accession>A0AAV7XAB0</accession>
<keyword evidence="4" id="KW-1185">Reference proteome</keyword>
<comment type="caution">
    <text evidence="3">The sequence shown here is derived from an EMBL/GenBank/DDBJ whole genome shotgun (WGS) entry which is preliminary data.</text>
</comment>
<feature type="chain" id="PRO_5043709297" evidence="2">
    <location>
        <begin position="22"/>
        <end position="195"/>
    </location>
</feature>
<evidence type="ECO:0000256" key="1">
    <source>
        <dbReference type="SAM" id="MobiDB-lite"/>
    </source>
</evidence>
<sequence>METHAVLVLVLAGCLVQGGLGDGAERSHGVAKRGLLFDVFLVKDRNHLVHQQGVSFLGGVNLNVYPREPAGGQHHTATDTSTATPASPTTRWRRAERGLLDVFLINDGNRVKHQEGLGLAGVHQHMDGPAAPAGQGPAAAPTRVRRSTAGDLLQVLLPKPVESIAENLAELASTAAGAAANAAVSAVGEVSEDVV</sequence>
<feature type="region of interest" description="Disordered" evidence="1">
    <location>
        <begin position="67"/>
        <end position="89"/>
    </location>
</feature>
<evidence type="ECO:0000313" key="4">
    <source>
        <dbReference type="Proteomes" id="UP001075354"/>
    </source>
</evidence>
<name>A0AAV7XAB0_9NEOP</name>
<keyword evidence="2" id="KW-0732">Signal</keyword>
<reference evidence="3" key="1">
    <citation type="submission" date="2022-12" db="EMBL/GenBank/DDBJ databases">
        <title>Chromosome-level genome assembly of the bean flower thrips Megalurothrips usitatus.</title>
        <authorList>
            <person name="Ma L."/>
            <person name="Liu Q."/>
            <person name="Li H."/>
            <person name="Cai W."/>
        </authorList>
    </citation>
    <scope>NUCLEOTIDE SEQUENCE</scope>
    <source>
        <strain evidence="3">Cailab_2022a</strain>
    </source>
</reference>
<feature type="compositionally biased region" description="Low complexity" evidence="1">
    <location>
        <begin position="78"/>
        <end position="89"/>
    </location>
</feature>
<organism evidence="3 4">
    <name type="scientific">Megalurothrips usitatus</name>
    <name type="common">bean blossom thrips</name>
    <dbReference type="NCBI Taxonomy" id="439358"/>
    <lineage>
        <taxon>Eukaryota</taxon>
        <taxon>Metazoa</taxon>
        <taxon>Ecdysozoa</taxon>
        <taxon>Arthropoda</taxon>
        <taxon>Hexapoda</taxon>
        <taxon>Insecta</taxon>
        <taxon>Pterygota</taxon>
        <taxon>Neoptera</taxon>
        <taxon>Paraneoptera</taxon>
        <taxon>Thysanoptera</taxon>
        <taxon>Terebrantia</taxon>
        <taxon>Thripoidea</taxon>
        <taxon>Thripidae</taxon>
        <taxon>Megalurothrips</taxon>
    </lineage>
</organism>
<protein>
    <submittedName>
        <fullName evidence="3">Uncharacterized protein</fullName>
    </submittedName>
</protein>
<feature type="signal peptide" evidence="2">
    <location>
        <begin position="1"/>
        <end position="21"/>
    </location>
</feature>
<evidence type="ECO:0000256" key="2">
    <source>
        <dbReference type="SAM" id="SignalP"/>
    </source>
</evidence>
<dbReference type="AlphaFoldDB" id="A0AAV7XAB0"/>
<gene>
    <name evidence="3" type="ORF">ONE63_002029</name>
</gene>
<dbReference type="EMBL" id="JAPTSV010000011">
    <property type="protein sequence ID" value="KAJ1522887.1"/>
    <property type="molecule type" value="Genomic_DNA"/>
</dbReference>